<dbReference type="Pfam" id="PF00583">
    <property type="entry name" value="Acetyltransf_1"/>
    <property type="match status" value="1"/>
</dbReference>
<evidence type="ECO:0000256" key="2">
    <source>
        <dbReference type="ARBA" id="ARBA00023315"/>
    </source>
</evidence>
<dbReference type="InterPro" id="IPR000182">
    <property type="entry name" value="GNAT_dom"/>
</dbReference>
<feature type="compositionally biased region" description="Basic and acidic residues" evidence="3">
    <location>
        <begin position="150"/>
        <end position="159"/>
    </location>
</feature>
<keyword evidence="1" id="KW-0808">Transferase</keyword>
<dbReference type="PROSITE" id="PS51186">
    <property type="entry name" value="GNAT"/>
    <property type="match status" value="1"/>
</dbReference>
<proteinExistence type="predicted"/>
<organism evidence="5 6">
    <name type="scientific">Streptomyces flaveus</name>
    <dbReference type="NCBI Taxonomy" id="66370"/>
    <lineage>
        <taxon>Bacteria</taxon>
        <taxon>Bacillati</taxon>
        <taxon>Actinomycetota</taxon>
        <taxon>Actinomycetes</taxon>
        <taxon>Kitasatosporales</taxon>
        <taxon>Streptomycetaceae</taxon>
        <taxon>Streptomyces</taxon>
        <taxon>Streptomyces aurantiacus group</taxon>
    </lineage>
</organism>
<evidence type="ECO:0000313" key="6">
    <source>
        <dbReference type="Proteomes" id="UP000637788"/>
    </source>
</evidence>
<feature type="region of interest" description="Disordered" evidence="3">
    <location>
        <begin position="145"/>
        <end position="168"/>
    </location>
</feature>
<name>A0A917R3Q9_9ACTN</name>
<protein>
    <submittedName>
        <fullName evidence="5">N-acetyltransferase</fullName>
    </submittedName>
</protein>
<keyword evidence="2" id="KW-0012">Acyltransferase</keyword>
<comment type="caution">
    <text evidence="5">The sequence shown here is derived from an EMBL/GenBank/DDBJ whole genome shotgun (WGS) entry which is preliminary data.</text>
</comment>
<dbReference type="RefSeq" id="WP_189324480.1">
    <property type="nucleotide sequence ID" value="NZ_BMPQ01000015.1"/>
</dbReference>
<reference evidence="5" key="1">
    <citation type="journal article" date="2014" name="Int. J. Syst. Evol. Microbiol.">
        <title>Complete genome sequence of Corynebacterium casei LMG S-19264T (=DSM 44701T), isolated from a smear-ripened cheese.</title>
        <authorList>
            <consortium name="US DOE Joint Genome Institute (JGI-PGF)"/>
            <person name="Walter F."/>
            <person name="Albersmeier A."/>
            <person name="Kalinowski J."/>
            <person name="Ruckert C."/>
        </authorList>
    </citation>
    <scope>NUCLEOTIDE SEQUENCE</scope>
    <source>
        <strain evidence="5">JCM 3035</strain>
    </source>
</reference>
<dbReference type="Proteomes" id="UP000637788">
    <property type="component" value="Unassembled WGS sequence"/>
</dbReference>
<dbReference type="EMBL" id="BMPQ01000015">
    <property type="protein sequence ID" value="GGK86524.1"/>
    <property type="molecule type" value="Genomic_DNA"/>
</dbReference>
<sequence>MTRTHRTVETLLIRTALPAEAADVAELHRRARATYYPDGLPDDGTDWPAVWRDAIERPDGHVLCALRATRLVGIASFRTAEGAPADSVKLFQFHVDPGHWRSGIGAELHAACVEQWRADGKRTATLEVYVDNQRAQAFYARQGWVPDPEQPPREGDHHLSLTYAVNGE</sequence>
<feature type="domain" description="N-acetyltransferase" evidence="4">
    <location>
        <begin position="11"/>
        <end position="168"/>
    </location>
</feature>
<dbReference type="InterPro" id="IPR016181">
    <property type="entry name" value="Acyl_CoA_acyltransferase"/>
</dbReference>
<evidence type="ECO:0000313" key="5">
    <source>
        <dbReference type="EMBL" id="GGK86524.1"/>
    </source>
</evidence>
<evidence type="ECO:0000259" key="4">
    <source>
        <dbReference type="PROSITE" id="PS51186"/>
    </source>
</evidence>
<dbReference type="PANTHER" id="PTHR43877">
    <property type="entry name" value="AMINOALKYLPHOSPHONATE N-ACETYLTRANSFERASE-RELATED-RELATED"/>
    <property type="match status" value="1"/>
</dbReference>
<dbReference type="SUPFAM" id="SSF55729">
    <property type="entry name" value="Acyl-CoA N-acyltransferases (Nat)"/>
    <property type="match status" value="1"/>
</dbReference>
<reference evidence="5" key="2">
    <citation type="submission" date="2020-09" db="EMBL/GenBank/DDBJ databases">
        <authorList>
            <person name="Sun Q."/>
            <person name="Ohkuma M."/>
        </authorList>
    </citation>
    <scope>NUCLEOTIDE SEQUENCE</scope>
    <source>
        <strain evidence="5">JCM 3035</strain>
    </source>
</reference>
<accession>A0A917R3Q9</accession>
<dbReference type="InterPro" id="IPR050832">
    <property type="entry name" value="Bact_Acetyltransf"/>
</dbReference>
<evidence type="ECO:0000256" key="3">
    <source>
        <dbReference type="SAM" id="MobiDB-lite"/>
    </source>
</evidence>
<dbReference type="GO" id="GO:0016747">
    <property type="term" value="F:acyltransferase activity, transferring groups other than amino-acyl groups"/>
    <property type="evidence" value="ECO:0007669"/>
    <property type="project" value="InterPro"/>
</dbReference>
<evidence type="ECO:0000256" key="1">
    <source>
        <dbReference type="ARBA" id="ARBA00022679"/>
    </source>
</evidence>
<keyword evidence="6" id="KW-1185">Reference proteome</keyword>
<dbReference type="Gene3D" id="3.40.630.30">
    <property type="match status" value="1"/>
</dbReference>
<dbReference type="CDD" id="cd04301">
    <property type="entry name" value="NAT_SF"/>
    <property type="match status" value="1"/>
</dbReference>
<dbReference type="AlphaFoldDB" id="A0A917R3Q9"/>
<gene>
    <name evidence="5" type="ORF">GCM10010094_54660</name>
</gene>